<dbReference type="Pfam" id="PF18319">
    <property type="entry name" value="Zn_ribbon_PriA"/>
    <property type="match status" value="1"/>
</dbReference>
<dbReference type="InterPro" id="IPR042115">
    <property type="entry name" value="PriA_3primeBD_sf"/>
</dbReference>
<comment type="subunit">
    <text evidence="11">Component of the replication restart primosome.</text>
</comment>
<dbReference type="InterPro" id="IPR041236">
    <property type="entry name" value="PriA_C"/>
</dbReference>
<dbReference type="NCBIfam" id="TIGR00595">
    <property type="entry name" value="priA"/>
    <property type="match status" value="1"/>
</dbReference>
<dbReference type="SMART" id="SM00487">
    <property type="entry name" value="DEXDc"/>
    <property type="match status" value="1"/>
</dbReference>
<dbReference type="InterPro" id="IPR040498">
    <property type="entry name" value="PriA_CRR"/>
</dbReference>
<dbReference type="EMBL" id="JAYGJQ010000001">
    <property type="protein sequence ID" value="MEA9354835.1"/>
    <property type="molecule type" value="Genomic_DNA"/>
</dbReference>
<dbReference type="Pfam" id="PF17764">
    <property type="entry name" value="PriA_3primeBD"/>
    <property type="match status" value="1"/>
</dbReference>
<name>A0ABU5VP61_9BACT</name>
<evidence type="ECO:0000256" key="1">
    <source>
        <dbReference type="ARBA" id="ARBA00022515"/>
    </source>
</evidence>
<evidence type="ECO:0000313" key="14">
    <source>
        <dbReference type="EMBL" id="MEA9354835.1"/>
    </source>
</evidence>
<accession>A0ABU5VP61</accession>
<keyword evidence="7 11" id="KW-0862">Zinc</keyword>
<dbReference type="PANTHER" id="PTHR30580">
    <property type="entry name" value="PRIMOSOMAL PROTEIN N"/>
    <property type="match status" value="1"/>
</dbReference>
<dbReference type="SMART" id="SM00490">
    <property type="entry name" value="HELICc"/>
    <property type="match status" value="1"/>
</dbReference>
<evidence type="ECO:0000256" key="7">
    <source>
        <dbReference type="ARBA" id="ARBA00022833"/>
    </source>
</evidence>
<dbReference type="Pfam" id="PF04851">
    <property type="entry name" value="ResIII"/>
    <property type="match status" value="1"/>
</dbReference>
<evidence type="ECO:0000259" key="12">
    <source>
        <dbReference type="PROSITE" id="PS51192"/>
    </source>
</evidence>
<dbReference type="InterPro" id="IPR014001">
    <property type="entry name" value="Helicase_ATP-bd"/>
</dbReference>
<comment type="function">
    <text evidence="11">Initiates the restart of stalled replication forks, which reloads the replicative helicase on sites other than the origin of replication. Recognizes and binds to abandoned replication forks and remodels them to uncover a helicase loading site. Promotes assembly of the primosome at these replication forks.</text>
</comment>
<organism evidence="14 15">
    <name type="scientific">Bacteriovorax antarcticus</name>
    <dbReference type="NCBI Taxonomy" id="3088717"/>
    <lineage>
        <taxon>Bacteria</taxon>
        <taxon>Pseudomonadati</taxon>
        <taxon>Bdellovibrionota</taxon>
        <taxon>Bacteriovoracia</taxon>
        <taxon>Bacteriovoracales</taxon>
        <taxon>Bacteriovoracaceae</taxon>
        <taxon>Bacteriovorax</taxon>
    </lineage>
</organism>
<comment type="caution">
    <text evidence="14">The sequence shown here is derived from an EMBL/GenBank/DDBJ whole genome shotgun (WGS) entry which is preliminary data.</text>
</comment>
<feature type="binding site" evidence="11">
    <location>
        <position position="412"/>
    </location>
    <ligand>
        <name>Zn(2+)</name>
        <dbReference type="ChEBI" id="CHEBI:29105"/>
        <label>1</label>
    </ligand>
</feature>
<dbReference type="PROSITE" id="PS51194">
    <property type="entry name" value="HELICASE_CTER"/>
    <property type="match status" value="1"/>
</dbReference>
<evidence type="ECO:0000256" key="3">
    <source>
        <dbReference type="ARBA" id="ARBA00022723"/>
    </source>
</evidence>
<evidence type="ECO:0000256" key="2">
    <source>
        <dbReference type="ARBA" id="ARBA00022705"/>
    </source>
</evidence>
<dbReference type="Gene3D" id="3.40.50.300">
    <property type="entry name" value="P-loop containing nucleotide triphosphate hydrolases"/>
    <property type="match status" value="2"/>
</dbReference>
<keyword evidence="1 11" id="KW-0639">Primosome</keyword>
<dbReference type="PROSITE" id="PS51192">
    <property type="entry name" value="HELICASE_ATP_BIND_1"/>
    <property type="match status" value="1"/>
</dbReference>
<protein>
    <recommendedName>
        <fullName evidence="11">Replication restart protein PriA</fullName>
    </recommendedName>
    <alternativeName>
        <fullName evidence="11">ATP-dependent DNA helicase PriA</fullName>
        <ecNumber evidence="11">5.6.2.4</ecNumber>
    </alternativeName>
    <alternativeName>
        <fullName evidence="11">DNA 3'-5' helicase PriA</fullName>
    </alternativeName>
</protein>
<keyword evidence="2 11" id="KW-0235">DNA replication</keyword>
<comment type="similarity">
    <text evidence="11">Belongs to the helicase family. PriA subfamily.</text>
</comment>
<feature type="binding site" evidence="11">
    <location>
        <position position="402"/>
    </location>
    <ligand>
        <name>Zn(2+)</name>
        <dbReference type="ChEBI" id="CHEBI:29105"/>
        <label>2</label>
    </ligand>
</feature>
<dbReference type="RefSeq" id="WP_323574329.1">
    <property type="nucleotide sequence ID" value="NZ_JAYGJQ010000001.1"/>
</dbReference>
<keyword evidence="4 11" id="KW-0547">Nucleotide-binding</keyword>
<feature type="binding site" evidence="11">
    <location>
        <position position="384"/>
    </location>
    <ligand>
        <name>Zn(2+)</name>
        <dbReference type="ChEBI" id="CHEBI:29105"/>
        <label>2</label>
    </ligand>
</feature>
<keyword evidence="8 11" id="KW-0067">ATP-binding</keyword>
<gene>
    <name evidence="11 14" type="primary">priA</name>
    <name evidence="14" type="ORF">SHI21_01385</name>
</gene>
<comment type="catalytic activity">
    <reaction evidence="11">
        <text>ATP + H2O = ADP + phosphate + H(+)</text>
        <dbReference type="Rhea" id="RHEA:13065"/>
        <dbReference type="ChEBI" id="CHEBI:15377"/>
        <dbReference type="ChEBI" id="CHEBI:15378"/>
        <dbReference type="ChEBI" id="CHEBI:30616"/>
        <dbReference type="ChEBI" id="CHEBI:43474"/>
        <dbReference type="ChEBI" id="CHEBI:456216"/>
        <dbReference type="EC" id="5.6.2.4"/>
    </reaction>
</comment>
<evidence type="ECO:0000259" key="13">
    <source>
        <dbReference type="PROSITE" id="PS51194"/>
    </source>
</evidence>
<evidence type="ECO:0000256" key="9">
    <source>
        <dbReference type="ARBA" id="ARBA00023125"/>
    </source>
</evidence>
<dbReference type="PANTHER" id="PTHR30580:SF0">
    <property type="entry name" value="PRIMOSOMAL PROTEIN N"/>
    <property type="match status" value="1"/>
</dbReference>
<dbReference type="InterPro" id="IPR005259">
    <property type="entry name" value="PriA"/>
</dbReference>
<feature type="binding site" evidence="11">
    <location>
        <position position="372"/>
    </location>
    <ligand>
        <name>Zn(2+)</name>
        <dbReference type="ChEBI" id="CHEBI:29105"/>
        <label>1</label>
    </ligand>
</feature>
<proteinExistence type="inferred from homology"/>
<keyword evidence="9 11" id="KW-0238">DNA-binding</keyword>
<evidence type="ECO:0000256" key="10">
    <source>
        <dbReference type="ARBA" id="ARBA00023235"/>
    </source>
</evidence>
<keyword evidence="3 11" id="KW-0479">Metal-binding</keyword>
<feature type="binding site" evidence="11">
    <location>
        <position position="375"/>
    </location>
    <ligand>
        <name>Zn(2+)</name>
        <dbReference type="ChEBI" id="CHEBI:29105"/>
        <label>1</label>
    </ligand>
</feature>
<evidence type="ECO:0000256" key="8">
    <source>
        <dbReference type="ARBA" id="ARBA00022840"/>
    </source>
</evidence>
<keyword evidence="10 11" id="KW-0413">Isomerase</keyword>
<reference evidence="14 15" key="1">
    <citation type="submission" date="2023-11" db="EMBL/GenBank/DDBJ databases">
        <title>A Novel Polar Bacteriovorax (B. antarcticus) Isolated from the Biocrust in Antarctica.</title>
        <authorList>
            <person name="Mun W."/>
            <person name="Choi S.Y."/>
            <person name="Mitchell R.J."/>
        </authorList>
    </citation>
    <scope>NUCLEOTIDE SEQUENCE [LARGE SCALE GENOMIC DNA]</scope>
    <source>
        <strain evidence="14 15">PP10</strain>
    </source>
</reference>
<dbReference type="Pfam" id="PF18074">
    <property type="entry name" value="PriA_C"/>
    <property type="match status" value="1"/>
</dbReference>
<keyword evidence="6 11" id="KW-0347">Helicase</keyword>
<dbReference type="InterPro" id="IPR001650">
    <property type="entry name" value="Helicase_C-like"/>
</dbReference>
<keyword evidence="5 11" id="KW-0378">Hydrolase</keyword>
<evidence type="ECO:0000256" key="6">
    <source>
        <dbReference type="ARBA" id="ARBA00022806"/>
    </source>
</evidence>
<dbReference type="SUPFAM" id="SSF52540">
    <property type="entry name" value="P-loop containing nucleoside triphosphate hydrolases"/>
    <property type="match status" value="1"/>
</dbReference>
<feature type="binding site" evidence="11">
    <location>
        <position position="381"/>
    </location>
    <ligand>
        <name>Zn(2+)</name>
        <dbReference type="ChEBI" id="CHEBI:29105"/>
        <label>2</label>
    </ligand>
</feature>
<dbReference type="Pfam" id="PF00271">
    <property type="entry name" value="Helicase_C"/>
    <property type="match status" value="1"/>
</dbReference>
<evidence type="ECO:0000256" key="11">
    <source>
        <dbReference type="HAMAP-Rule" id="MF_00983"/>
    </source>
</evidence>
<dbReference type="Proteomes" id="UP001302274">
    <property type="component" value="Unassembled WGS sequence"/>
</dbReference>
<feature type="binding site" evidence="11">
    <location>
        <position position="415"/>
    </location>
    <ligand>
        <name>Zn(2+)</name>
        <dbReference type="ChEBI" id="CHEBI:29105"/>
        <label>1</label>
    </ligand>
</feature>
<dbReference type="EC" id="5.6.2.4" evidence="11"/>
<dbReference type="InterPro" id="IPR041222">
    <property type="entry name" value="PriA_3primeBD"/>
</dbReference>
<comment type="cofactor">
    <cofactor evidence="11">
        <name>Zn(2+)</name>
        <dbReference type="ChEBI" id="CHEBI:29105"/>
    </cofactor>
    <text evidence="11">Binds 2 zinc ions per subunit.</text>
</comment>
<sequence length="667" mass="76429">MEKHFFLVAVNTPFNSSMLTYSATEEMSSVIKKGSLVKVPLGKNRLADGCVWGKTSGDNLDLKKIKDIHSISEELFILKEECDLFQWMSSYYHYPLGQLIFDVLPTFLKRPRKLNFDQGQGVTSPFVLNEDQKEVVDKIAAAGLDKFSKSLVHGVTGAGKTIIYLELIKKIIHEKKSVLFLLPEINLTPQFLKTFQTYLDVPIYSYNSAISNSDKFGLWKLLQEDSSPKLILGVRSSIFLPIKNLGLVIVDEEHDQSFKQDDRCTYNARDIAIKRASLLKIPVILGSATPMVETYKAFVGTTHYFPMQKRAQEAKLPDVELVDMRGRGRIESEKHLWPYSSESIFKIKKALEKGEQVLVFINRLGYASYLQCNSCGHQFSCPNCSTNLKFFKKRSELVCQTCEFKMPQPEMCPECMNIQLTPKGFGTEKAHDTLQGLFPDKIIERFDRDEIKTFTKLEDTLNLFHDKKIDILVGTQMLSKGHNFENVNLVIILGIDSQLNFPDFRSNERVYQTLTQVSGRAGRFGKKAEVLVHTLAPENKIFSYLKNHSFDDFYKDEIPMREMCSSPPMKKLILIYFNGKDQGQVIKESSEQAQRLRDTAEAHFAKVDILGPRPSMIEKKVNKFTWSLMIRSEDVNQLHNLVNSFEKNYRPPHTISLKIDVDPYYFD</sequence>
<dbReference type="InterPro" id="IPR027417">
    <property type="entry name" value="P-loop_NTPase"/>
</dbReference>
<evidence type="ECO:0000256" key="5">
    <source>
        <dbReference type="ARBA" id="ARBA00022801"/>
    </source>
</evidence>
<feature type="domain" description="Helicase C-terminal" evidence="13">
    <location>
        <begin position="387"/>
        <end position="566"/>
    </location>
</feature>
<evidence type="ECO:0000256" key="4">
    <source>
        <dbReference type="ARBA" id="ARBA00022741"/>
    </source>
</evidence>
<feature type="domain" description="Helicase ATP-binding" evidence="12">
    <location>
        <begin position="141"/>
        <end position="308"/>
    </location>
</feature>
<dbReference type="Gene3D" id="3.40.1440.60">
    <property type="entry name" value="PriA, 3(prime) DNA-binding domain"/>
    <property type="match status" value="1"/>
</dbReference>
<comment type="catalytic activity">
    <reaction evidence="11">
        <text>Couples ATP hydrolysis with the unwinding of duplex DNA by translocating in the 3'-5' direction.</text>
        <dbReference type="EC" id="5.6.2.4"/>
    </reaction>
</comment>
<dbReference type="InterPro" id="IPR006935">
    <property type="entry name" value="Helicase/UvrB_N"/>
</dbReference>
<keyword evidence="15" id="KW-1185">Reference proteome</keyword>
<feature type="binding site" evidence="11">
    <location>
        <position position="399"/>
    </location>
    <ligand>
        <name>Zn(2+)</name>
        <dbReference type="ChEBI" id="CHEBI:29105"/>
        <label>2</label>
    </ligand>
</feature>
<dbReference type="HAMAP" id="MF_00983">
    <property type="entry name" value="PriA"/>
    <property type="match status" value="1"/>
</dbReference>
<evidence type="ECO:0000313" key="15">
    <source>
        <dbReference type="Proteomes" id="UP001302274"/>
    </source>
</evidence>